<reference evidence="3 4" key="1">
    <citation type="submission" date="2015-11" db="EMBL/GenBank/DDBJ databases">
        <title>Genomic analysis of 38 Legionella species identifies large and diverse effector repertoires.</title>
        <authorList>
            <person name="Burstein D."/>
            <person name="Amaro F."/>
            <person name="Zusman T."/>
            <person name="Lifshitz Z."/>
            <person name="Cohen O."/>
            <person name="Gilbert J.A."/>
            <person name="Pupko T."/>
            <person name="Shuman H.A."/>
            <person name="Segal G."/>
        </authorList>
    </citation>
    <scope>NUCLEOTIDE SEQUENCE [LARGE SCALE GENOMIC DNA]</scope>
    <source>
        <strain evidence="3 4">BL-540</strain>
    </source>
</reference>
<dbReference type="EMBL" id="LNYJ01000011">
    <property type="protein sequence ID" value="KTD18427.1"/>
    <property type="molecule type" value="Genomic_DNA"/>
</dbReference>
<dbReference type="SUPFAM" id="SSF56672">
    <property type="entry name" value="DNA/RNA polymerases"/>
    <property type="match status" value="1"/>
</dbReference>
<dbReference type="InterPro" id="IPR051083">
    <property type="entry name" value="GrpII_Intron_Splice-Mob/Def"/>
</dbReference>
<dbReference type="InterPro" id="IPR000477">
    <property type="entry name" value="RT_dom"/>
</dbReference>
<evidence type="ECO:0000256" key="1">
    <source>
        <dbReference type="ARBA" id="ARBA00034120"/>
    </source>
</evidence>
<dbReference type="RefSeq" id="WP_232004012.1">
    <property type="nucleotide sequence ID" value="NZ_CAAAIC010000005.1"/>
</dbReference>
<dbReference type="InterPro" id="IPR043502">
    <property type="entry name" value="DNA/RNA_pol_sf"/>
</dbReference>
<comment type="similarity">
    <text evidence="1">Belongs to the bacterial reverse transcriptase family.</text>
</comment>
<dbReference type="GO" id="GO:0003964">
    <property type="term" value="F:RNA-directed DNA polymerase activity"/>
    <property type="evidence" value="ECO:0007669"/>
    <property type="project" value="UniProtKB-KW"/>
</dbReference>
<feature type="domain" description="Reverse transcriptase" evidence="2">
    <location>
        <begin position="1"/>
        <end position="269"/>
    </location>
</feature>
<dbReference type="PATRIC" id="fig|456.5.peg.2928"/>
<dbReference type="PROSITE" id="PS50878">
    <property type="entry name" value="RT_POL"/>
    <property type="match status" value="1"/>
</dbReference>
<accession>A0A0W0VEA9</accession>
<evidence type="ECO:0000313" key="4">
    <source>
        <dbReference type="Proteomes" id="UP000055035"/>
    </source>
</evidence>
<sequence>MKRWDLISMLDIGRKLFAKIHKQKHHAHHNHDIHFLARELDDWLVEGVHALIDGSYTPRFLKRCYFPEEMIDQLHLSDRILQHVLLHQLKPTFPFVMNPNCYHLHGPSGVKYATEQVKKVLEEMRPKYLIRADIKSYYKSISHHQLVKDIQAHYHDPKLNLMLERIIVNPIETPRGYKNPDTGIALRGPLSQFFSGLYLKPLDDAFNEMDVAYFRYQDDILILCQTKRSLNRCKQRLMQVLQERRLRLSGKKTRIGSIDKGFHFLGIQYPKTQPLDNTTMTQAVVNVPNTEQVEQNQSKSGGGRDNLATRKAASFANTHCSSCKNIAQSARAS</sequence>
<dbReference type="PANTHER" id="PTHR34047">
    <property type="entry name" value="NUCLEAR INTRON MATURASE 1, MITOCHONDRIAL-RELATED"/>
    <property type="match status" value="1"/>
</dbReference>
<dbReference type="Pfam" id="PF00078">
    <property type="entry name" value="RVT_1"/>
    <property type="match status" value="1"/>
</dbReference>
<comment type="caution">
    <text evidence="3">The sequence shown here is derived from an EMBL/GenBank/DDBJ whole genome shotgun (WGS) entry which is preliminary data.</text>
</comment>
<proteinExistence type="inferred from homology"/>
<keyword evidence="3" id="KW-0695">RNA-directed DNA polymerase</keyword>
<dbReference type="STRING" id="456.Ljor_2733"/>
<organism evidence="3 4">
    <name type="scientific">Legionella jordanis</name>
    <dbReference type="NCBI Taxonomy" id="456"/>
    <lineage>
        <taxon>Bacteria</taxon>
        <taxon>Pseudomonadati</taxon>
        <taxon>Pseudomonadota</taxon>
        <taxon>Gammaproteobacteria</taxon>
        <taxon>Legionellales</taxon>
        <taxon>Legionellaceae</taxon>
        <taxon>Legionella</taxon>
    </lineage>
</organism>
<protein>
    <submittedName>
        <fullName evidence="3">Reverse transcriptase (RNA-dependent DNA polymerase)</fullName>
    </submittedName>
</protein>
<evidence type="ECO:0000313" key="3">
    <source>
        <dbReference type="EMBL" id="KTD18427.1"/>
    </source>
</evidence>
<dbReference type="Proteomes" id="UP000055035">
    <property type="component" value="Unassembled WGS sequence"/>
</dbReference>
<keyword evidence="3" id="KW-0548">Nucleotidyltransferase</keyword>
<dbReference type="AlphaFoldDB" id="A0A0W0VEA9"/>
<keyword evidence="3" id="KW-0808">Transferase</keyword>
<gene>
    <name evidence="3" type="ORF">Ljor_2733</name>
</gene>
<evidence type="ECO:0000259" key="2">
    <source>
        <dbReference type="PROSITE" id="PS50878"/>
    </source>
</evidence>
<name>A0A0W0VEA9_9GAMM</name>
<dbReference type="PANTHER" id="PTHR34047:SF8">
    <property type="entry name" value="PROTEIN YKFC"/>
    <property type="match status" value="1"/>
</dbReference>
<keyword evidence="4" id="KW-1185">Reference proteome</keyword>